<name>A0A380AMD2_9GAMM</name>
<dbReference type="Gene3D" id="2.50.20.10">
    <property type="entry name" value="Lipoprotein localisation LolA/LolB/LppX"/>
    <property type="match status" value="1"/>
</dbReference>
<dbReference type="KEGG" id="salg:BS332_01155"/>
<dbReference type="PANTHER" id="PTHR38782:SF1">
    <property type="entry name" value="SIGMA-E FACTOR REGULATORY PROTEIN RSEB"/>
    <property type="match status" value="1"/>
</dbReference>
<dbReference type="Pfam" id="PF17188">
    <property type="entry name" value="MucB_RseB_C"/>
    <property type="match status" value="1"/>
</dbReference>
<dbReference type="InterPro" id="IPR033434">
    <property type="entry name" value="MucB/RseB_N"/>
</dbReference>
<evidence type="ECO:0000259" key="6">
    <source>
        <dbReference type="Pfam" id="PF03888"/>
    </source>
</evidence>
<evidence type="ECO:0000256" key="2">
    <source>
        <dbReference type="ARBA" id="ARBA00008150"/>
    </source>
</evidence>
<evidence type="ECO:0000313" key="10">
    <source>
        <dbReference type="Proteomes" id="UP000254069"/>
    </source>
</evidence>
<dbReference type="Proteomes" id="UP000254069">
    <property type="component" value="Unassembled WGS sequence"/>
</dbReference>
<gene>
    <name evidence="9" type="primary">rseB</name>
    <name evidence="9" type="ORF">NCTC10738_02901</name>
    <name evidence="8" type="ORF">TUM17379_30770</name>
</gene>
<dbReference type="GO" id="GO:0030288">
    <property type="term" value="C:outer membrane-bounded periplasmic space"/>
    <property type="evidence" value="ECO:0007669"/>
    <property type="project" value="TreeGrafter"/>
</dbReference>
<comment type="subcellular location">
    <subcellularLocation>
        <location evidence="1">Periplasm</location>
    </subcellularLocation>
</comment>
<dbReference type="InterPro" id="IPR005588">
    <property type="entry name" value="MucB_RseB"/>
</dbReference>
<evidence type="ECO:0000256" key="5">
    <source>
        <dbReference type="SAM" id="SignalP"/>
    </source>
</evidence>
<comment type="similarity">
    <text evidence="2">Belongs to the RseB family.</text>
</comment>
<keyword evidence="3 5" id="KW-0732">Signal</keyword>
<feature type="domain" description="MucB/RseB N-terminal" evidence="6">
    <location>
        <begin position="22"/>
        <end position="203"/>
    </location>
</feature>
<feature type="chain" id="PRO_5041606108" evidence="5">
    <location>
        <begin position="18"/>
        <end position="310"/>
    </location>
</feature>
<feature type="domain" description="MucB/RseB C-terminal" evidence="7">
    <location>
        <begin position="213"/>
        <end position="307"/>
    </location>
</feature>
<dbReference type="CDD" id="cd16327">
    <property type="entry name" value="RseB"/>
    <property type="match status" value="1"/>
</dbReference>
<reference evidence="8" key="2">
    <citation type="submission" date="2021-05" db="EMBL/GenBank/DDBJ databases">
        <title>Molecular characterization for Shewanella algae harboring chromosomal blaOXA-55-like strains isolated from clinical and environment sample.</title>
        <authorList>
            <person name="Ohama Y."/>
            <person name="Aoki K."/>
            <person name="Harada S."/>
            <person name="Moriya K."/>
            <person name="Ishii Y."/>
            <person name="Tateda K."/>
        </authorList>
    </citation>
    <scope>NUCLEOTIDE SEQUENCE</scope>
    <source>
        <strain evidence="8">TUM17379</strain>
    </source>
</reference>
<feature type="signal peptide" evidence="5">
    <location>
        <begin position="1"/>
        <end position="17"/>
    </location>
</feature>
<keyword evidence="10" id="KW-1185">Reference proteome</keyword>
<dbReference type="Gene3D" id="3.30.200.100">
    <property type="entry name" value="MucB/RseB, C-terminal domain"/>
    <property type="match status" value="1"/>
</dbReference>
<dbReference type="GO" id="GO:0045152">
    <property type="term" value="F:antisigma factor binding"/>
    <property type="evidence" value="ECO:0007669"/>
    <property type="project" value="TreeGrafter"/>
</dbReference>
<reference evidence="9 10" key="1">
    <citation type="submission" date="2018-06" db="EMBL/GenBank/DDBJ databases">
        <authorList>
            <consortium name="Pathogen Informatics"/>
            <person name="Doyle S."/>
        </authorList>
    </citation>
    <scope>NUCLEOTIDE SEQUENCE [LARGE SCALE GENOMIC DNA]</scope>
    <source>
        <strain evidence="9 10">NCTC10738</strain>
    </source>
</reference>
<dbReference type="EMBL" id="AP024613">
    <property type="protein sequence ID" value="BCV46059.1"/>
    <property type="molecule type" value="Genomic_DNA"/>
</dbReference>
<dbReference type="PIRSF" id="PIRSF005427">
    <property type="entry name" value="RseB"/>
    <property type="match status" value="1"/>
</dbReference>
<dbReference type="GO" id="GO:0032885">
    <property type="term" value="P:regulation of polysaccharide biosynthetic process"/>
    <property type="evidence" value="ECO:0007669"/>
    <property type="project" value="TreeGrafter"/>
</dbReference>
<dbReference type="Proteomes" id="UP000825078">
    <property type="component" value="Chromosome"/>
</dbReference>
<organism evidence="9 10">
    <name type="scientific">Shewanella algae</name>
    <dbReference type="NCBI Taxonomy" id="38313"/>
    <lineage>
        <taxon>Bacteria</taxon>
        <taxon>Pseudomonadati</taxon>
        <taxon>Pseudomonadota</taxon>
        <taxon>Gammaproteobacteria</taxon>
        <taxon>Alteromonadales</taxon>
        <taxon>Shewanellaceae</taxon>
        <taxon>Shewanella</taxon>
    </lineage>
</organism>
<dbReference type="InterPro" id="IPR038484">
    <property type="entry name" value="MucB/RseB_C_sf"/>
</dbReference>
<dbReference type="PANTHER" id="PTHR38782">
    <property type="match status" value="1"/>
</dbReference>
<evidence type="ECO:0000259" key="7">
    <source>
        <dbReference type="Pfam" id="PF17188"/>
    </source>
</evidence>
<evidence type="ECO:0000256" key="3">
    <source>
        <dbReference type="ARBA" id="ARBA00022729"/>
    </source>
</evidence>
<evidence type="ECO:0000256" key="4">
    <source>
        <dbReference type="ARBA" id="ARBA00022764"/>
    </source>
</evidence>
<dbReference type="EMBL" id="UGYO01000001">
    <property type="protein sequence ID" value="SUI82380.1"/>
    <property type="molecule type" value="Genomic_DNA"/>
</dbReference>
<accession>A0A380AMD2</accession>
<dbReference type="Pfam" id="PF03888">
    <property type="entry name" value="MucB_RseB"/>
    <property type="match status" value="1"/>
</dbReference>
<evidence type="ECO:0000256" key="1">
    <source>
        <dbReference type="ARBA" id="ARBA00004418"/>
    </source>
</evidence>
<dbReference type="AlphaFoldDB" id="A0A380AMD2"/>
<dbReference type="RefSeq" id="WP_025887844.1">
    <property type="nucleotide sequence ID" value="NZ_AP024609.1"/>
</dbReference>
<dbReference type="InterPro" id="IPR033436">
    <property type="entry name" value="MucB/RseB_C"/>
</dbReference>
<sequence>MRLFLLAILAFAVPAFAQDDMSAKAWLEKMSQALREKEYKISLIQLQADNIRPLVYLHGKVNGEEVAFLEHLNGPPKNAVRVGNTVTFIEHEQPAYSIKAKRIQGVMPAAFFGDSGDLEAGYQLVLGGRSRIAGRPGQMVRILPNDEYRYGFQVWMDMETFLPLRYDMLNQDKQLLEQLLVIELIELQETAPLLVEAYKQEWPAVMNPSEREDGQNWQFDWLPPGFQVVVRDHHRLIGSHEPVEYIALTDGLSNISVYVARAGDAPMPEELMTRNGLSMAADRVGNLEVVAVGKVPTQTLIRIASGLRLE</sequence>
<keyword evidence="4" id="KW-0574">Periplasm</keyword>
<accession>A0A3G4UQL6</accession>
<evidence type="ECO:0000313" key="8">
    <source>
        <dbReference type="EMBL" id="BCV46059.1"/>
    </source>
</evidence>
<evidence type="ECO:0000313" key="9">
    <source>
        <dbReference type="EMBL" id="SUI82380.1"/>
    </source>
</evidence>
<protein>
    <submittedName>
        <fullName evidence="8 9">sigma-E factor regulatory protein RseB</fullName>
    </submittedName>
</protein>
<proteinExistence type="inferred from homology"/>